<feature type="region of interest" description="Disordered" evidence="1">
    <location>
        <begin position="1"/>
        <end position="22"/>
    </location>
</feature>
<accession>A0AAW1P5P7</accession>
<dbReference type="GO" id="GO:0005634">
    <property type="term" value="C:nucleus"/>
    <property type="evidence" value="ECO:0007669"/>
    <property type="project" value="TreeGrafter"/>
</dbReference>
<proteinExistence type="predicted"/>
<dbReference type="Gene3D" id="1.10.10.1200">
    <property type="entry name" value="MAGE homology domain, winged helix WH1 motif"/>
    <property type="match status" value="1"/>
</dbReference>
<organism evidence="3 4">
    <name type="scientific">[Myrmecia] bisecta</name>
    <dbReference type="NCBI Taxonomy" id="41462"/>
    <lineage>
        <taxon>Eukaryota</taxon>
        <taxon>Viridiplantae</taxon>
        <taxon>Chlorophyta</taxon>
        <taxon>core chlorophytes</taxon>
        <taxon>Trebouxiophyceae</taxon>
        <taxon>Trebouxiales</taxon>
        <taxon>Trebouxiaceae</taxon>
        <taxon>Myrmecia</taxon>
    </lineage>
</organism>
<protein>
    <recommendedName>
        <fullName evidence="2">MAGE domain-containing protein</fullName>
    </recommendedName>
</protein>
<evidence type="ECO:0000313" key="4">
    <source>
        <dbReference type="Proteomes" id="UP001489004"/>
    </source>
</evidence>
<dbReference type="PANTHER" id="PTHR11736">
    <property type="entry name" value="MELANOMA-ASSOCIATED ANTIGEN MAGE ANTIGEN"/>
    <property type="match status" value="1"/>
</dbReference>
<dbReference type="Pfam" id="PF01454">
    <property type="entry name" value="MAGE"/>
    <property type="match status" value="1"/>
</dbReference>
<dbReference type="InterPro" id="IPR037445">
    <property type="entry name" value="MAGE"/>
</dbReference>
<dbReference type="SMART" id="SM01373">
    <property type="entry name" value="MAGE"/>
    <property type="match status" value="1"/>
</dbReference>
<dbReference type="InterPro" id="IPR002190">
    <property type="entry name" value="MHD_dom"/>
</dbReference>
<dbReference type="EMBL" id="JALJOR010000018">
    <property type="protein sequence ID" value="KAK9804307.1"/>
    <property type="molecule type" value="Genomic_DNA"/>
</dbReference>
<comment type="caution">
    <text evidence="3">The sequence shown here is derived from an EMBL/GenBank/DDBJ whole genome shotgun (WGS) entry which is preliminary data.</text>
</comment>
<keyword evidence="4" id="KW-1185">Reference proteome</keyword>
<dbReference type="Proteomes" id="UP001489004">
    <property type="component" value="Unassembled WGS sequence"/>
</dbReference>
<dbReference type="AlphaFoldDB" id="A0AAW1P5P7"/>
<evidence type="ECO:0000313" key="3">
    <source>
        <dbReference type="EMBL" id="KAK9804307.1"/>
    </source>
</evidence>
<dbReference type="PANTHER" id="PTHR11736:SF14">
    <property type="entry name" value="NSE3 HOMOLOG, SMC5-SMC6 COMPLEX COMPONENT"/>
    <property type="match status" value="1"/>
</dbReference>
<evidence type="ECO:0000256" key="1">
    <source>
        <dbReference type="SAM" id="MobiDB-lite"/>
    </source>
</evidence>
<evidence type="ECO:0000259" key="2">
    <source>
        <dbReference type="SMART" id="SM01373"/>
    </source>
</evidence>
<reference evidence="3 4" key="1">
    <citation type="journal article" date="2024" name="Nat. Commun.">
        <title>Phylogenomics reveals the evolutionary origins of lichenization in chlorophyte algae.</title>
        <authorList>
            <person name="Puginier C."/>
            <person name="Libourel C."/>
            <person name="Otte J."/>
            <person name="Skaloud P."/>
            <person name="Haon M."/>
            <person name="Grisel S."/>
            <person name="Petersen M."/>
            <person name="Berrin J.G."/>
            <person name="Delaux P.M."/>
            <person name="Dal Grande F."/>
            <person name="Keller J."/>
        </authorList>
    </citation>
    <scope>NUCLEOTIDE SEQUENCE [LARGE SCALE GENOMIC DNA]</scope>
    <source>
        <strain evidence="3 4">SAG 2043</strain>
    </source>
</reference>
<feature type="compositionally biased region" description="Acidic residues" evidence="1">
    <location>
        <begin position="276"/>
        <end position="290"/>
    </location>
</feature>
<name>A0AAW1P5P7_9CHLO</name>
<dbReference type="Gene3D" id="1.10.10.1210">
    <property type="entry name" value="MAGE homology domain, winged helix WH2 motif"/>
    <property type="match status" value="1"/>
</dbReference>
<sequence>MAGNQDEAGPSNTQNVIADGVNFPRSELQKADELRQYYEVESQSQPLTVSEQEGQRLVREVMRLMLMRQHSKPDVPVKRAELSTLINANYKNSKQRNLGAQIIPLAQYRFAEIFGLEMKEVKMTSLGAAAASNKDDGQKSYVLRSMLPAAVREAFVTPPAADNNRAFCMTVLSLLQLADNNRLSEEDLWAKLDELGLKRAKEDGRNREEHPVFGRPEEELSKMLQKRYLLAKKEKLSDGGSVMTYFMGDNALDEIGKRPLEAFLDEMFTAPIERPAEEEDEEDLVELNDD</sequence>
<dbReference type="InterPro" id="IPR041898">
    <property type="entry name" value="MAGE_WH1"/>
</dbReference>
<feature type="domain" description="MAGE" evidence="2">
    <location>
        <begin position="61"/>
        <end position="260"/>
    </location>
</feature>
<feature type="region of interest" description="Disordered" evidence="1">
    <location>
        <begin position="270"/>
        <end position="290"/>
    </location>
</feature>
<gene>
    <name evidence="3" type="ORF">WJX72_006185</name>
</gene>
<dbReference type="InterPro" id="IPR041899">
    <property type="entry name" value="MAGE_WH2"/>
</dbReference>